<feature type="domain" description="DUF7730" evidence="2">
    <location>
        <begin position="70"/>
        <end position="263"/>
    </location>
</feature>
<accession>A0A8K0SAI0</accession>
<gene>
    <name evidence="3" type="ORF">B0I35DRAFT_444842</name>
</gene>
<keyword evidence="4" id="KW-1185">Reference proteome</keyword>
<evidence type="ECO:0000313" key="3">
    <source>
        <dbReference type="EMBL" id="KAH7304748.1"/>
    </source>
</evidence>
<proteinExistence type="predicted"/>
<dbReference type="EMBL" id="JAGPNK010000021">
    <property type="protein sequence ID" value="KAH7304748.1"/>
    <property type="molecule type" value="Genomic_DNA"/>
</dbReference>
<dbReference type="Pfam" id="PF24864">
    <property type="entry name" value="DUF7730"/>
    <property type="match status" value="1"/>
</dbReference>
<dbReference type="AlphaFoldDB" id="A0A8K0SAI0"/>
<dbReference type="Proteomes" id="UP000813444">
    <property type="component" value="Unassembled WGS sequence"/>
</dbReference>
<evidence type="ECO:0000313" key="4">
    <source>
        <dbReference type="Proteomes" id="UP000813444"/>
    </source>
</evidence>
<name>A0A8K0SAI0_9HYPO</name>
<protein>
    <recommendedName>
        <fullName evidence="2">DUF7730 domain-containing protein</fullName>
    </recommendedName>
</protein>
<sequence>MGRVAPWTKYNIEWREVKEWRQNGRSLCDRNNSERFPPISTSPQIVYSFKWLPEHVSTMLGASTVKVYSEQQQSGLGKMPREIRLAIWKYVIAGQRFTISRKEKRTAHSVLPRDNILFGKARKVPIYKLGPEDCQNKFEDAEKMAAVNLLPLLLTSKKFYFEAVDILYRYNEFEFITLSGLHLFLFQSPIFSLHSIQAITLSWGGFERWRRYRLVGYETDQSWQEICDTIVSLGSLRRLSIEISGVIQALEDREEQHTLINRIVLPLASLPEHIEFTLAITSFNGSPNVVIRAPFGDLESVLHDPRESSDDEASDQEEADTI</sequence>
<feature type="compositionally biased region" description="Acidic residues" evidence="1">
    <location>
        <begin position="309"/>
        <end position="322"/>
    </location>
</feature>
<feature type="region of interest" description="Disordered" evidence="1">
    <location>
        <begin position="302"/>
        <end position="322"/>
    </location>
</feature>
<dbReference type="OrthoDB" id="2951834at2759"/>
<reference evidence="3" key="1">
    <citation type="journal article" date="2021" name="Nat. Commun.">
        <title>Genetic determinants of endophytism in the Arabidopsis root mycobiome.</title>
        <authorList>
            <person name="Mesny F."/>
            <person name="Miyauchi S."/>
            <person name="Thiergart T."/>
            <person name="Pickel B."/>
            <person name="Atanasova L."/>
            <person name="Karlsson M."/>
            <person name="Huettel B."/>
            <person name="Barry K.W."/>
            <person name="Haridas S."/>
            <person name="Chen C."/>
            <person name="Bauer D."/>
            <person name="Andreopoulos W."/>
            <person name="Pangilinan J."/>
            <person name="LaButti K."/>
            <person name="Riley R."/>
            <person name="Lipzen A."/>
            <person name="Clum A."/>
            <person name="Drula E."/>
            <person name="Henrissat B."/>
            <person name="Kohler A."/>
            <person name="Grigoriev I.V."/>
            <person name="Martin F.M."/>
            <person name="Hacquard S."/>
        </authorList>
    </citation>
    <scope>NUCLEOTIDE SEQUENCE</scope>
    <source>
        <strain evidence="3">MPI-CAGE-CH-0235</strain>
    </source>
</reference>
<organism evidence="3 4">
    <name type="scientific">Stachybotrys elegans</name>
    <dbReference type="NCBI Taxonomy" id="80388"/>
    <lineage>
        <taxon>Eukaryota</taxon>
        <taxon>Fungi</taxon>
        <taxon>Dikarya</taxon>
        <taxon>Ascomycota</taxon>
        <taxon>Pezizomycotina</taxon>
        <taxon>Sordariomycetes</taxon>
        <taxon>Hypocreomycetidae</taxon>
        <taxon>Hypocreales</taxon>
        <taxon>Stachybotryaceae</taxon>
        <taxon>Stachybotrys</taxon>
    </lineage>
</organism>
<evidence type="ECO:0000256" key="1">
    <source>
        <dbReference type="SAM" id="MobiDB-lite"/>
    </source>
</evidence>
<dbReference type="PANTHER" id="PTHR38790">
    <property type="entry name" value="2EXR DOMAIN-CONTAINING PROTEIN-RELATED"/>
    <property type="match status" value="1"/>
</dbReference>
<dbReference type="InterPro" id="IPR056632">
    <property type="entry name" value="DUF7730"/>
</dbReference>
<comment type="caution">
    <text evidence="3">The sequence shown here is derived from an EMBL/GenBank/DDBJ whole genome shotgun (WGS) entry which is preliminary data.</text>
</comment>
<evidence type="ECO:0000259" key="2">
    <source>
        <dbReference type="Pfam" id="PF24864"/>
    </source>
</evidence>